<gene>
    <name evidence="2" type="ORF">BVC80_1821g94</name>
</gene>
<dbReference type="AlphaFoldDB" id="A0A200QZK8"/>
<evidence type="ECO:0000313" key="3">
    <source>
        <dbReference type="Proteomes" id="UP000195402"/>
    </source>
</evidence>
<sequence>MVDMINDYSTAKSPLNPSESGDSLSFTVRQMAWRCGSLSRSLLSTARSSSLRSSPPLPRLRPPPTTSPRHAQSRHFSFANPRTLGELACTQSLLPLHCAVAASRLTSHLTVNSRAFFELSQGMEMMVDTRLAPAIIRMPQWNKDDAL</sequence>
<feature type="compositionally biased region" description="Pro residues" evidence="1">
    <location>
        <begin position="55"/>
        <end position="66"/>
    </location>
</feature>
<dbReference type="EMBL" id="MVGT01000729">
    <property type="protein sequence ID" value="OVA15927.1"/>
    <property type="molecule type" value="Genomic_DNA"/>
</dbReference>
<dbReference type="InParanoid" id="A0A200QZK8"/>
<dbReference type="Proteomes" id="UP000195402">
    <property type="component" value="Unassembled WGS sequence"/>
</dbReference>
<dbReference type="OrthoDB" id="1929591at2759"/>
<feature type="region of interest" description="Disordered" evidence="1">
    <location>
        <begin position="1"/>
        <end position="21"/>
    </location>
</feature>
<feature type="region of interest" description="Disordered" evidence="1">
    <location>
        <begin position="46"/>
        <end position="74"/>
    </location>
</feature>
<proteinExistence type="predicted"/>
<dbReference type="PANTHER" id="PTHR33156">
    <property type="entry name" value="OS02G0230000 PROTEIN"/>
    <property type="match status" value="1"/>
</dbReference>
<dbReference type="PANTHER" id="PTHR33156:SF26">
    <property type="entry name" value="OS12G0592200 PROTEIN"/>
    <property type="match status" value="1"/>
</dbReference>
<protein>
    <submittedName>
        <fullName evidence="2">Uncharacterized protein</fullName>
    </submittedName>
</protein>
<comment type="caution">
    <text evidence="2">The sequence shown here is derived from an EMBL/GenBank/DDBJ whole genome shotgun (WGS) entry which is preliminary data.</text>
</comment>
<evidence type="ECO:0000313" key="2">
    <source>
        <dbReference type="EMBL" id="OVA15927.1"/>
    </source>
</evidence>
<organism evidence="2 3">
    <name type="scientific">Macleaya cordata</name>
    <name type="common">Five-seeded plume-poppy</name>
    <name type="synonym">Bocconia cordata</name>
    <dbReference type="NCBI Taxonomy" id="56857"/>
    <lineage>
        <taxon>Eukaryota</taxon>
        <taxon>Viridiplantae</taxon>
        <taxon>Streptophyta</taxon>
        <taxon>Embryophyta</taxon>
        <taxon>Tracheophyta</taxon>
        <taxon>Spermatophyta</taxon>
        <taxon>Magnoliopsida</taxon>
        <taxon>Ranunculales</taxon>
        <taxon>Papaveraceae</taxon>
        <taxon>Papaveroideae</taxon>
        <taxon>Macleaya</taxon>
    </lineage>
</organism>
<dbReference type="InterPro" id="IPR043459">
    <property type="entry name" value="NFD6/NOXY2-like"/>
</dbReference>
<feature type="compositionally biased region" description="Polar residues" evidence="1">
    <location>
        <begin position="7"/>
        <end position="21"/>
    </location>
</feature>
<dbReference type="FunCoup" id="A0A200QZK8">
    <property type="interactions" value="1011"/>
</dbReference>
<name>A0A200QZK8_MACCD</name>
<keyword evidence="3" id="KW-1185">Reference proteome</keyword>
<dbReference type="OMA" id="HISVESR"/>
<dbReference type="STRING" id="56857.A0A200QZK8"/>
<reference evidence="2 3" key="1">
    <citation type="journal article" date="2017" name="Mol. Plant">
        <title>The Genome of Medicinal Plant Macleaya cordata Provides New Insights into Benzylisoquinoline Alkaloids Metabolism.</title>
        <authorList>
            <person name="Liu X."/>
            <person name="Liu Y."/>
            <person name="Huang P."/>
            <person name="Ma Y."/>
            <person name="Qing Z."/>
            <person name="Tang Q."/>
            <person name="Cao H."/>
            <person name="Cheng P."/>
            <person name="Zheng Y."/>
            <person name="Yuan Z."/>
            <person name="Zhou Y."/>
            <person name="Liu J."/>
            <person name="Tang Z."/>
            <person name="Zhuo Y."/>
            <person name="Zhang Y."/>
            <person name="Yu L."/>
            <person name="Huang J."/>
            <person name="Yang P."/>
            <person name="Peng Q."/>
            <person name="Zhang J."/>
            <person name="Jiang W."/>
            <person name="Zhang Z."/>
            <person name="Lin K."/>
            <person name="Ro D.K."/>
            <person name="Chen X."/>
            <person name="Xiong X."/>
            <person name="Shang Y."/>
            <person name="Huang S."/>
            <person name="Zeng J."/>
        </authorList>
    </citation>
    <scope>NUCLEOTIDE SEQUENCE [LARGE SCALE GENOMIC DNA]</scope>
    <source>
        <strain evidence="3">cv. BLH2017</strain>
        <tissue evidence="2">Root</tissue>
    </source>
</reference>
<evidence type="ECO:0000256" key="1">
    <source>
        <dbReference type="SAM" id="MobiDB-lite"/>
    </source>
</evidence>
<accession>A0A200QZK8</accession>